<dbReference type="AlphaFoldDB" id="A0A8J3MPV2"/>
<dbReference type="EMBL" id="BNJF01000001">
    <property type="protein sequence ID" value="GHO41983.1"/>
    <property type="molecule type" value="Genomic_DNA"/>
</dbReference>
<organism evidence="3 4">
    <name type="scientific">Ktedonospora formicarum</name>
    <dbReference type="NCBI Taxonomy" id="2778364"/>
    <lineage>
        <taxon>Bacteria</taxon>
        <taxon>Bacillati</taxon>
        <taxon>Chloroflexota</taxon>
        <taxon>Ktedonobacteria</taxon>
        <taxon>Ktedonobacterales</taxon>
        <taxon>Ktedonobacteraceae</taxon>
        <taxon>Ktedonospora</taxon>
    </lineage>
</organism>
<name>A0A8J3MPV2_9CHLR</name>
<dbReference type="PRINTS" id="PR00598">
    <property type="entry name" value="HTHMARR"/>
</dbReference>
<dbReference type="Gene3D" id="1.10.10.10">
    <property type="entry name" value="Winged helix-like DNA-binding domain superfamily/Winged helix DNA-binding domain"/>
    <property type="match status" value="1"/>
</dbReference>
<reference evidence="3" key="1">
    <citation type="submission" date="2020-10" db="EMBL/GenBank/DDBJ databases">
        <title>Taxonomic study of unclassified bacteria belonging to the class Ktedonobacteria.</title>
        <authorList>
            <person name="Yabe S."/>
            <person name="Wang C.M."/>
            <person name="Zheng Y."/>
            <person name="Sakai Y."/>
            <person name="Cavaletti L."/>
            <person name="Monciardini P."/>
            <person name="Donadio S."/>
        </authorList>
    </citation>
    <scope>NUCLEOTIDE SEQUENCE</scope>
    <source>
        <strain evidence="3">SOSP1-1</strain>
    </source>
</reference>
<evidence type="ECO:0000313" key="4">
    <source>
        <dbReference type="Proteomes" id="UP000612362"/>
    </source>
</evidence>
<dbReference type="PANTHER" id="PTHR33164:SF106">
    <property type="entry name" value="TRANSCRIPTIONAL REGULATORY PROTEIN"/>
    <property type="match status" value="1"/>
</dbReference>
<feature type="domain" description="HTH marR-type" evidence="2">
    <location>
        <begin position="34"/>
        <end position="171"/>
    </location>
</feature>
<gene>
    <name evidence="3" type="ORF">KSX_01460</name>
</gene>
<dbReference type="InterPro" id="IPR036390">
    <property type="entry name" value="WH_DNA-bd_sf"/>
</dbReference>
<dbReference type="Proteomes" id="UP000612362">
    <property type="component" value="Unassembled WGS sequence"/>
</dbReference>
<protein>
    <recommendedName>
        <fullName evidence="2">HTH marR-type domain-containing protein</fullName>
    </recommendedName>
</protein>
<dbReference type="GO" id="GO:0006950">
    <property type="term" value="P:response to stress"/>
    <property type="evidence" value="ECO:0007669"/>
    <property type="project" value="TreeGrafter"/>
</dbReference>
<feature type="compositionally biased region" description="Polar residues" evidence="1">
    <location>
        <begin position="17"/>
        <end position="29"/>
    </location>
</feature>
<accession>A0A8J3MPV2</accession>
<feature type="compositionally biased region" description="Basic and acidic residues" evidence="1">
    <location>
        <begin position="1"/>
        <end position="16"/>
    </location>
</feature>
<dbReference type="PANTHER" id="PTHR33164">
    <property type="entry name" value="TRANSCRIPTIONAL REGULATOR, MARR FAMILY"/>
    <property type="match status" value="1"/>
</dbReference>
<keyword evidence="4" id="KW-1185">Reference proteome</keyword>
<dbReference type="InterPro" id="IPR000835">
    <property type="entry name" value="HTH_MarR-typ"/>
</dbReference>
<dbReference type="PROSITE" id="PS50995">
    <property type="entry name" value="HTH_MARR_2"/>
    <property type="match status" value="1"/>
</dbReference>
<proteinExistence type="predicted"/>
<dbReference type="InterPro" id="IPR036388">
    <property type="entry name" value="WH-like_DNA-bd_sf"/>
</dbReference>
<dbReference type="InterPro" id="IPR039422">
    <property type="entry name" value="MarR/SlyA-like"/>
</dbReference>
<dbReference type="GO" id="GO:0003700">
    <property type="term" value="F:DNA-binding transcription factor activity"/>
    <property type="evidence" value="ECO:0007669"/>
    <property type="project" value="InterPro"/>
</dbReference>
<comment type="caution">
    <text evidence="3">The sequence shown here is derived from an EMBL/GenBank/DDBJ whole genome shotgun (WGS) entry which is preliminary data.</text>
</comment>
<evidence type="ECO:0000259" key="2">
    <source>
        <dbReference type="PROSITE" id="PS50995"/>
    </source>
</evidence>
<dbReference type="Pfam" id="PF01047">
    <property type="entry name" value="MarR"/>
    <property type="match status" value="1"/>
</dbReference>
<sequence length="185" mass="20965">MLQRNQKGEDNLEGERQTQAQTEESVQAKQQHDRAELLRELISEMQRSTDVSTFFLHFVAAQTGIHVTDMKVLSLIERLGPLNASRIADLSGLTTGAITFVLDRLEKLGYARRVRSAKDRRVVLMEINSEALEDKIGKYFMRMAEVTTEAATQLTDEQLSLIVHFTQKLNTLAEEVLQGMKNDSK</sequence>
<feature type="region of interest" description="Disordered" evidence="1">
    <location>
        <begin position="1"/>
        <end position="31"/>
    </location>
</feature>
<dbReference type="SMART" id="SM00347">
    <property type="entry name" value="HTH_MARR"/>
    <property type="match status" value="1"/>
</dbReference>
<evidence type="ECO:0000313" key="3">
    <source>
        <dbReference type="EMBL" id="GHO41983.1"/>
    </source>
</evidence>
<dbReference type="SUPFAM" id="SSF46785">
    <property type="entry name" value="Winged helix' DNA-binding domain"/>
    <property type="match status" value="1"/>
</dbReference>
<evidence type="ECO:0000256" key="1">
    <source>
        <dbReference type="SAM" id="MobiDB-lite"/>
    </source>
</evidence>